<evidence type="ECO:0000313" key="9">
    <source>
        <dbReference type="Proteomes" id="UP000185736"/>
    </source>
</evidence>
<dbReference type="AlphaFoldDB" id="A0A1Q8HZR6"/>
<feature type="active site" description="Schiff-base intermediate with acetaldehyde" evidence="7">
    <location>
        <position position="151"/>
    </location>
</feature>
<comment type="catalytic activity">
    <reaction evidence="5 7">
        <text>2-deoxy-D-ribose 5-phosphate = D-glyceraldehyde 3-phosphate + acetaldehyde</text>
        <dbReference type="Rhea" id="RHEA:12821"/>
        <dbReference type="ChEBI" id="CHEBI:15343"/>
        <dbReference type="ChEBI" id="CHEBI:59776"/>
        <dbReference type="ChEBI" id="CHEBI:62877"/>
        <dbReference type="EC" id="4.1.2.4"/>
    </reaction>
</comment>
<dbReference type="Pfam" id="PF01791">
    <property type="entry name" value="DeoC"/>
    <property type="match status" value="1"/>
</dbReference>
<comment type="subcellular location">
    <subcellularLocation>
        <location evidence="7">Cytoplasm</location>
    </subcellularLocation>
</comment>
<dbReference type="FunFam" id="3.20.20.70:FF:000044">
    <property type="entry name" value="Deoxyribose-phosphate aldolase"/>
    <property type="match status" value="1"/>
</dbReference>
<proteinExistence type="inferred from homology"/>
<dbReference type="CDD" id="cd00959">
    <property type="entry name" value="DeoC"/>
    <property type="match status" value="1"/>
</dbReference>
<dbReference type="GO" id="GO:0016052">
    <property type="term" value="P:carbohydrate catabolic process"/>
    <property type="evidence" value="ECO:0007669"/>
    <property type="project" value="TreeGrafter"/>
</dbReference>
<evidence type="ECO:0000256" key="6">
    <source>
        <dbReference type="ARBA" id="ARBA00056337"/>
    </source>
</evidence>
<evidence type="ECO:0000256" key="7">
    <source>
        <dbReference type="HAMAP-Rule" id="MF_00114"/>
    </source>
</evidence>
<dbReference type="SUPFAM" id="SSF51569">
    <property type="entry name" value="Aldolase"/>
    <property type="match status" value="1"/>
</dbReference>
<dbReference type="InterPro" id="IPR013785">
    <property type="entry name" value="Aldolase_TIM"/>
</dbReference>
<dbReference type="SMART" id="SM01133">
    <property type="entry name" value="DeoC"/>
    <property type="match status" value="1"/>
</dbReference>
<comment type="caution">
    <text evidence="8">The sequence shown here is derived from an EMBL/GenBank/DDBJ whole genome shotgun (WGS) entry which is preliminary data.</text>
</comment>
<dbReference type="Proteomes" id="UP000185736">
    <property type="component" value="Unassembled WGS sequence"/>
</dbReference>
<organism evidence="8 9">
    <name type="scientific">Actinomyces oris</name>
    <dbReference type="NCBI Taxonomy" id="544580"/>
    <lineage>
        <taxon>Bacteria</taxon>
        <taxon>Bacillati</taxon>
        <taxon>Actinomycetota</taxon>
        <taxon>Actinomycetes</taxon>
        <taxon>Actinomycetales</taxon>
        <taxon>Actinomycetaceae</taxon>
        <taxon>Actinomyces</taxon>
    </lineage>
</organism>
<protein>
    <recommendedName>
        <fullName evidence="7">Deoxyribose-phosphate aldolase</fullName>
        <shortName evidence="7">DERA</shortName>
        <ecNumber evidence="7">4.1.2.4</ecNumber>
    </recommendedName>
    <alternativeName>
        <fullName evidence="7">2-deoxy-D-ribose 5-phosphate aldolase</fullName>
    </alternativeName>
    <alternativeName>
        <fullName evidence="7">Phosphodeoxyriboaldolase</fullName>
        <shortName evidence="7">Deoxyriboaldolase</shortName>
    </alternativeName>
</protein>
<dbReference type="RefSeq" id="WP_075249817.1">
    <property type="nucleotide sequence ID" value="NZ_MSGO01000038.1"/>
</dbReference>
<dbReference type="EC" id="4.1.2.4" evidence="7"/>
<name>A0A1Q8HZR6_9ACTO</name>
<evidence type="ECO:0000256" key="5">
    <source>
        <dbReference type="ARBA" id="ARBA00048791"/>
    </source>
</evidence>
<dbReference type="Gene3D" id="3.20.20.70">
    <property type="entry name" value="Aldolase class I"/>
    <property type="match status" value="1"/>
</dbReference>
<reference evidence="8 9" key="1">
    <citation type="submission" date="2016-12" db="EMBL/GenBank/DDBJ databases">
        <title>Genomic comparison of strains in the 'Actinomyces naeslundii' group.</title>
        <authorList>
            <person name="Mughal S.R."/>
            <person name="Do T."/>
            <person name="Gilbert S.C."/>
            <person name="Witherden E.A."/>
            <person name="Didelot X."/>
            <person name="Beighton D."/>
        </authorList>
    </citation>
    <scope>NUCLEOTIDE SEQUENCE [LARGE SCALE GENOMIC DNA]</scope>
    <source>
        <strain evidence="8 9">S64C</strain>
    </source>
</reference>
<keyword evidence="4 7" id="KW-0704">Schiff base</keyword>
<keyword evidence="2 7" id="KW-0963">Cytoplasm</keyword>
<dbReference type="EMBL" id="MSGO01000038">
    <property type="protein sequence ID" value="OLL14352.1"/>
    <property type="molecule type" value="Genomic_DNA"/>
</dbReference>
<comment type="similarity">
    <text evidence="1 7">Belongs to the DeoC/FbaB aldolase family. DeoC type 1 subfamily.</text>
</comment>
<evidence type="ECO:0000313" key="8">
    <source>
        <dbReference type="EMBL" id="OLL14352.1"/>
    </source>
</evidence>
<comment type="function">
    <text evidence="6 7">Catalyzes a reversible aldol reaction between acetaldehyde and D-glyceraldehyde 3-phosphate to generate 2-deoxy-D-ribose 5-phosphate.</text>
</comment>
<accession>A0A1Q8HZR6</accession>
<dbReference type="NCBIfam" id="TIGR00126">
    <property type="entry name" value="deoC"/>
    <property type="match status" value="1"/>
</dbReference>
<gene>
    <name evidence="7" type="primary">deoC</name>
    <name evidence="8" type="ORF">BKH32_09635</name>
</gene>
<sequence length="217" mass="21929">MTTRTQVARLIDHTLLKPEATAAQVNALISEAAALGAYSVCVSPSLLPVEVPEALHVATVCGFPSGAHATSVKAAEAADALAKGAEEIDMVVNLRLVKEGDADAVEADIRGVREACRGAVLKVIIESAALTDEEIVSTCRAAEAAGADFVKTSTGFHPAGGASTHAVALMRDTVGERLGVKASGGIRTAADALAMVEAGANRLGLSSSTAVLEGLSD</sequence>
<feature type="active site" description="Proton donor/acceptor" evidence="7">
    <location>
        <position position="181"/>
    </location>
</feature>
<dbReference type="GO" id="GO:0004139">
    <property type="term" value="F:deoxyribose-phosphate aldolase activity"/>
    <property type="evidence" value="ECO:0007669"/>
    <property type="project" value="UniProtKB-UniRule"/>
</dbReference>
<dbReference type="PANTHER" id="PTHR10889">
    <property type="entry name" value="DEOXYRIBOSE-PHOSPHATE ALDOLASE"/>
    <property type="match status" value="1"/>
</dbReference>
<feature type="active site" description="Proton donor/acceptor" evidence="7">
    <location>
        <position position="89"/>
    </location>
</feature>
<evidence type="ECO:0000256" key="1">
    <source>
        <dbReference type="ARBA" id="ARBA00010936"/>
    </source>
</evidence>
<dbReference type="PANTHER" id="PTHR10889:SF1">
    <property type="entry name" value="DEOXYRIBOSE-PHOSPHATE ALDOLASE"/>
    <property type="match status" value="1"/>
</dbReference>
<dbReference type="UniPathway" id="UPA00002">
    <property type="reaction ID" value="UER00468"/>
</dbReference>
<dbReference type="GO" id="GO:0006018">
    <property type="term" value="P:2-deoxyribose 1-phosphate catabolic process"/>
    <property type="evidence" value="ECO:0007669"/>
    <property type="project" value="UniProtKB-UniRule"/>
</dbReference>
<evidence type="ECO:0000256" key="3">
    <source>
        <dbReference type="ARBA" id="ARBA00023239"/>
    </source>
</evidence>
<dbReference type="InterPro" id="IPR028581">
    <property type="entry name" value="DeoC_typeI"/>
</dbReference>
<keyword evidence="3 7" id="KW-0456">Lyase</keyword>
<evidence type="ECO:0000256" key="2">
    <source>
        <dbReference type="ARBA" id="ARBA00022490"/>
    </source>
</evidence>
<comment type="pathway">
    <text evidence="7">Carbohydrate degradation; 2-deoxy-D-ribose 1-phosphate degradation; D-glyceraldehyde 3-phosphate and acetaldehyde from 2-deoxy-alpha-D-ribose 1-phosphate: step 2/2.</text>
</comment>
<dbReference type="GO" id="GO:0009264">
    <property type="term" value="P:deoxyribonucleotide catabolic process"/>
    <property type="evidence" value="ECO:0007669"/>
    <property type="project" value="UniProtKB-UniRule"/>
</dbReference>
<dbReference type="InterPro" id="IPR002915">
    <property type="entry name" value="DeoC/FbaB/LacD_aldolase"/>
</dbReference>
<evidence type="ECO:0000256" key="4">
    <source>
        <dbReference type="ARBA" id="ARBA00023270"/>
    </source>
</evidence>
<dbReference type="GO" id="GO:0005737">
    <property type="term" value="C:cytoplasm"/>
    <property type="evidence" value="ECO:0007669"/>
    <property type="project" value="UniProtKB-SubCell"/>
</dbReference>
<dbReference type="PIRSF" id="PIRSF001357">
    <property type="entry name" value="DeoC"/>
    <property type="match status" value="1"/>
</dbReference>
<dbReference type="InterPro" id="IPR011343">
    <property type="entry name" value="DeoC"/>
</dbReference>
<dbReference type="HAMAP" id="MF_00114">
    <property type="entry name" value="DeoC_type1"/>
    <property type="match status" value="1"/>
</dbReference>